<dbReference type="Gene3D" id="3.40.50.10860">
    <property type="entry name" value="Leucine Dehydrogenase, chain A, domain 1"/>
    <property type="match status" value="1"/>
</dbReference>
<dbReference type="AlphaFoldDB" id="A0A1F4NQJ6"/>
<organism evidence="9 10">
    <name type="scientific">candidate division Kazan bacterium RIFCSPLOWO2_01_FULL_45_19</name>
    <dbReference type="NCBI Taxonomy" id="1798538"/>
    <lineage>
        <taxon>Bacteria</taxon>
        <taxon>Bacteria division Kazan-3B-28</taxon>
    </lineage>
</organism>
<dbReference type="GO" id="GO:0000166">
    <property type="term" value="F:nucleotide binding"/>
    <property type="evidence" value="ECO:0007669"/>
    <property type="project" value="UniProtKB-KW"/>
</dbReference>
<dbReference type="InterPro" id="IPR046346">
    <property type="entry name" value="Aminoacid_DH-like_N_sf"/>
</dbReference>
<evidence type="ECO:0000313" key="10">
    <source>
        <dbReference type="Proteomes" id="UP000178085"/>
    </source>
</evidence>
<dbReference type="SUPFAM" id="SSF51735">
    <property type="entry name" value="NAD(P)-binding Rossmann-fold domains"/>
    <property type="match status" value="1"/>
</dbReference>
<evidence type="ECO:0000256" key="7">
    <source>
        <dbReference type="RuleBase" id="RU004417"/>
    </source>
</evidence>
<dbReference type="Proteomes" id="UP000178085">
    <property type="component" value="Unassembled WGS sequence"/>
</dbReference>
<protein>
    <recommendedName>
        <fullName evidence="3">Glutamate dehydrogenase</fullName>
    </recommendedName>
</protein>
<gene>
    <name evidence="9" type="ORF">A3K51_01690</name>
</gene>
<feature type="active site" description="Proton donor" evidence="4">
    <location>
        <position position="108"/>
    </location>
</feature>
<evidence type="ECO:0000256" key="5">
    <source>
        <dbReference type="PIRSR" id="PIRSR000185-2"/>
    </source>
</evidence>
<dbReference type="SUPFAM" id="SSF53223">
    <property type="entry name" value="Aminoacid dehydrogenase-like, N-terminal domain"/>
    <property type="match status" value="1"/>
</dbReference>
<evidence type="ECO:0000256" key="1">
    <source>
        <dbReference type="ARBA" id="ARBA00006382"/>
    </source>
</evidence>
<keyword evidence="5" id="KW-0520">NAD</keyword>
<dbReference type="EMBL" id="METD01000001">
    <property type="protein sequence ID" value="OGB73548.1"/>
    <property type="molecule type" value="Genomic_DNA"/>
</dbReference>
<dbReference type="PANTHER" id="PTHR11606:SF13">
    <property type="entry name" value="GLUTAMATE DEHYDROGENASE 1, MITOCHONDRIAL"/>
    <property type="match status" value="1"/>
</dbReference>
<feature type="binding site" evidence="5">
    <location>
        <position position="96"/>
    </location>
    <ligand>
        <name>substrate</name>
    </ligand>
</feature>
<keyword evidence="2 3" id="KW-0560">Oxidoreductase</keyword>
<dbReference type="PANTHER" id="PTHR11606">
    <property type="entry name" value="GLUTAMATE DEHYDROGENASE"/>
    <property type="match status" value="1"/>
</dbReference>
<dbReference type="Gene3D" id="3.40.50.720">
    <property type="entry name" value="NAD(P)-binding Rossmann-like Domain"/>
    <property type="match status" value="1"/>
</dbReference>
<sequence length="419" mass="45526">MPKVMLTPLGVVLPTAAQTAFKLLSVNDATGQLFLHPDHTYTAQLSIDMDDGQTIVVPAWRVQYSNARGPYKGGIRFHSDVDLAEVTTLAGLMAFKTAVANIPLGGSKGGVRIDGRTLSATERERVARAYIRAFGQCLGPTRDIPAPDINTDSATMGWMLDEYERMVGFSSPGVITGKPLSLFGSQGRNSATSLGGKYVLDKLLDHLNIKKHPLTVAIQGVGNVGGGLARLLSEDSRYRVIAISDTHSAVYHQTGLDILDVLQHKEKTGSVENAEYTHNLTNSELLALPVDILVLAALENQVTAVNQKEVQAKIVLELANHPVTSEADELLSQRDIVVVPDILANIGGVVVSYFEWVQNQQNFYWSESDIQVRLRQIIYTAFADVAQASATHNVDFRTGAYIVGATRLLTAMRLRGVIH</sequence>
<accession>A0A1F4NQJ6</accession>
<dbReference type="InterPro" id="IPR006095">
    <property type="entry name" value="Glu/Leu/Phe/Val/Trp_DH"/>
</dbReference>
<feature type="binding site" evidence="5">
    <location>
        <position position="192"/>
    </location>
    <ligand>
        <name>NAD(+)</name>
        <dbReference type="ChEBI" id="CHEBI:57540"/>
    </ligand>
</feature>
<feature type="domain" description="Glutamate/phenylalanine/leucine/valine/L-tryptophan dehydrogenase C-terminal" evidence="8">
    <location>
        <begin position="185"/>
        <end position="416"/>
    </location>
</feature>
<dbReference type="Pfam" id="PF02812">
    <property type="entry name" value="ELFV_dehydrog_N"/>
    <property type="match status" value="1"/>
</dbReference>
<dbReference type="InterPro" id="IPR006096">
    <property type="entry name" value="Glu/Leu/Phe/Val/Trp_DH_C"/>
</dbReference>
<dbReference type="InterPro" id="IPR036291">
    <property type="entry name" value="NAD(P)-bd_dom_sf"/>
</dbReference>
<dbReference type="GO" id="GO:0006538">
    <property type="term" value="P:L-glutamate catabolic process"/>
    <property type="evidence" value="ECO:0007669"/>
    <property type="project" value="TreeGrafter"/>
</dbReference>
<dbReference type="InterPro" id="IPR014362">
    <property type="entry name" value="Glu_DH"/>
</dbReference>
<evidence type="ECO:0000313" key="9">
    <source>
        <dbReference type="EMBL" id="OGB73548.1"/>
    </source>
</evidence>
<proteinExistence type="inferred from homology"/>
<dbReference type="GO" id="GO:0004352">
    <property type="term" value="F:glutamate dehydrogenase (NAD+) activity"/>
    <property type="evidence" value="ECO:0007669"/>
    <property type="project" value="TreeGrafter"/>
</dbReference>
<dbReference type="Pfam" id="PF00208">
    <property type="entry name" value="ELFV_dehydrog"/>
    <property type="match status" value="1"/>
</dbReference>
<evidence type="ECO:0000256" key="2">
    <source>
        <dbReference type="ARBA" id="ARBA00023002"/>
    </source>
</evidence>
<dbReference type="PIRSF" id="PIRSF000185">
    <property type="entry name" value="Glu_DH"/>
    <property type="match status" value="1"/>
</dbReference>
<evidence type="ECO:0000256" key="4">
    <source>
        <dbReference type="PIRSR" id="PIRSR000185-1"/>
    </source>
</evidence>
<dbReference type="InterPro" id="IPR033922">
    <property type="entry name" value="NAD_bind_Glu_DH"/>
</dbReference>
<reference evidence="9 10" key="1">
    <citation type="journal article" date="2016" name="Nat. Commun.">
        <title>Thousands of microbial genomes shed light on interconnected biogeochemical processes in an aquifer system.</title>
        <authorList>
            <person name="Anantharaman K."/>
            <person name="Brown C.T."/>
            <person name="Hug L.A."/>
            <person name="Sharon I."/>
            <person name="Castelle C.J."/>
            <person name="Probst A.J."/>
            <person name="Thomas B.C."/>
            <person name="Singh A."/>
            <person name="Wilkins M.J."/>
            <person name="Karaoz U."/>
            <person name="Brodie E.L."/>
            <person name="Williams K.H."/>
            <person name="Hubbard S.S."/>
            <person name="Banfield J.F."/>
        </authorList>
    </citation>
    <scope>NUCLEOTIDE SEQUENCE [LARGE SCALE GENOMIC DNA]</scope>
</reference>
<keyword evidence="5" id="KW-0547">Nucleotide-binding</keyword>
<feature type="site" description="Important for catalysis" evidence="6">
    <location>
        <position position="148"/>
    </location>
</feature>
<dbReference type="CDD" id="cd01076">
    <property type="entry name" value="NAD_bind_1_Glu_DH"/>
    <property type="match status" value="1"/>
</dbReference>
<dbReference type="PRINTS" id="PR00082">
    <property type="entry name" value="GLFDHDRGNASE"/>
</dbReference>
<comment type="caution">
    <text evidence="9">The sequence shown here is derived from an EMBL/GenBank/DDBJ whole genome shotgun (WGS) entry which is preliminary data.</text>
</comment>
<dbReference type="InterPro" id="IPR006097">
    <property type="entry name" value="Glu/Leu/Phe/Val/Trp_DH_dimer"/>
</dbReference>
<evidence type="ECO:0000259" key="8">
    <source>
        <dbReference type="SMART" id="SM00839"/>
    </source>
</evidence>
<evidence type="ECO:0000256" key="3">
    <source>
        <dbReference type="PIRNR" id="PIRNR000185"/>
    </source>
</evidence>
<name>A0A1F4NQJ6_UNCK3</name>
<dbReference type="SMART" id="SM00839">
    <property type="entry name" value="ELFV_dehydrog"/>
    <property type="match status" value="1"/>
</dbReference>
<feature type="binding site" evidence="5">
    <location>
        <position position="72"/>
    </location>
    <ligand>
        <name>substrate</name>
    </ligand>
</feature>
<comment type="similarity">
    <text evidence="1 3 7">Belongs to the Glu/Leu/Phe/Val dehydrogenases family.</text>
</comment>
<evidence type="ECO:0000256" key="6">
    <source>
        <dbReference type="PIRSR" id="PIRSR000185-3"/>
    </source>
</evidence>
<feature type="binding site" evidence="5">
    <location>
        <position position="223"/>
    </location>
    <ligand>
        <name>NAD(+)</name>
        <dbReference type="ChEBI" id="CHEBI:57540"/>
    </ligand>
</feature>
<feature type="binding site" evidence="5">
    <location>
        <position position="352"/>
    </location>
    <ligand>
        <name>substrate</name>
    </ligand>
</feature>